<comment type="similarity">
    <text evidence="3 9">Belongs to the alpha-acetolactate decarboxylase family.</text>
</comment>
<dbReference type="PANTHER" id="PTHR35524:SF1">
    <property type="entry name" value="ALPHA-ACETOLACTATE DECARBOXYLASE"/>
    <property type="match status" value="1"/>
</dbReference>
<dbReference type="CDD" id="cd17299">
    <property type="entry name" value="acetolactate_decarboxylase"/>
    <property type="match status" value="1"/>
</dbReference>
<keyword evidence="7 9" id="KW-0005">Acetoin biosynthesis</keyword>
<dbReference type="AlphaFoldDB" id="A0A6M9PP41"/>
<dbReference type="Proteomes" id="UP000500806">
    <property type="component" value="Chromosome"/>
</dbReference>
<evidence type="ECO:0000256" key="2">
    <source>
        <dbReference type="ARBA" id="ARBA00005170"/>
    </source>
</evidence>
<dbReference type="EMBL" id="CP028941">
    <property type="protein sequence ID" value="QKM62171.1"/>
    <property type="molecule type" value="Genomic_DNA"/>
</dbReference>
<keyword evidence="6 9" id="KW-0210">Decarboxylase</keyword>
<dbReference type="UniPathway" id="UPA00626">
    <property type="reaction ID" value="UER00678"/>
</dbReference>
<dbReference type="KEGG" id="pani:DCO16_03210"/>
<dbReference type="Pfam" id="PF03306">
    <property type="entry name" value="AAL_decarboxy"/>
    <property type="match status" value="1"/>
</dbReference>
<dbReference type="NCBIfam" id="TIGR01252">
    <property type="entry name" value="acetolac_decarb"/>
    <property type="match status" value="1"/>
</dbReference>
<evidence type="ECO:0000313" key="10">
    <source>
        <dbReference type="EMBL" id="QKM62171.1"/>
    </source>
</evidence>
<reference evidence="10 11" key="1">
    <citation type="submission" date="2018-04" db="EMBL/GenBank/DDBJ databases">
        <title>Polynucleobacter sp. LimPoW16 genome.</title>
        <authorList>
            <person name="Hahn M.W."/>
        </authorList>
    </citation>
    <scope>NUCLEOTIDE SEQUENCE [LARGE SCALE GENOMIC DNA]</scope>
    <source>
        <strain evidence="10 11">LimPoW16</strain>
    </source>
</reference>
<dbReference type="InterPro" id="IPR005128">
    <property type="entry name" value="Acetolactate_a_deCO2ase"/>
</dbReference>
<gene>
    <name evidence="10" type="primary">budA</name>
    <name evidence="10" type="ORF">DCO16_03210</name>
</gene>
<dbReference type="Gene3D" id="3.30.1330.80">
    <property type="entry name" value="Hypothetical protein, similar to alpha- acetolactate decarboxylase, domain 2"/>
    <property type="match status" value="2"/>
</dbReference>
<evidence type="ECO:0000256" key="6">
    <source>
        <dbReference type="ARBA" id="ARBA00022793"/>
    </source>
</evidence>
<evidence type="ECO:0000313" key="11">
    <source>
        <dbReference type="Proteomes" id="UP000500806"/>
    </source>
</evidence>
<protein>
    <recommendedName>
        <fullName evidence="5 9">Alpha-acetolactate decarboxylase</fullName>
        <ecNumber evidence="4 9">4.1.1.5</ecNumber>
    </recommendedName>
</protein>
<comment type="pathway">
    <text evidence="2 9">Polyol metabolism; (R,R)-butane-2,3-diol biosynthesis; (R,R)-butane-2,3-diol from pyruvate: step 2/3.</text>
</comment>
<sequence length="233" mass="26076">MPTSLYISSPVNALVEGIFREDKTIQDLLNHGNFGIGTINDFDGEMILLDSISYQIHGDGAVTVNTPDTLTPYACVTQFYPTQEHILVGENSYDNFLKILSNMLISKNLIFAICVHGKFTYLKTRSVEKQSAYKTLLDVTHGQQEFEFTDISGTLVGFWTPNFMHSVTVPGFHLHFISDDKKSGGHLLHCRTEKVSIQIQAIDSVVMDLPHTPEYLEADLNRDPGEDLAKAEH</sequence>
<dbReference type="PANTHER" id="PTHR35524">
    <property type="entry name" value="ALPHA-ACETOLACTATE DECARBOXYLASE"/>
    <property type="match status" value="1"/>
</dbReference>
<evidence type="ECO:0000256" key="1">
    <source>
        <dbReference type="ARBA" id="ARBA00001784"/>
    </source>
</evidence>
<dbReference type="GO" id="GO:0047605">
    <property type="term" value="F:acetolactate decarboxylase activity"/>
    <property type="evidence" value="ECO:0007669"/>
    <property type="project" value="UniProtKB-UniRule"/>
</dbReference>
<dbReference type="SUPFAM" id="SSF117856">
    <property type="entry name" value="AF0104/ALDC/Ptd012-like"/>
    <property type="match status" value="1"/>
</dbReference>
<evidence type="ECO:0000256" key="8">
    <source>
        <dbReference type="ARBA" id="ARBA00023239"/>
    </source>
</evidence>
<dbReference type="RefSeq" id="WP_173942321.1">
    <property type="nucleotide sequence ID" value="NZ_CBCSCD010000003.1"/>
</dbReference>
<evidence type="ECO:0000256" key="3">
    <source>
        <dbReference type="ARBA" id="ARBA00007106"/>
    </source>
</evidence>
<dbReference type="PIRSF" id="PIRSF001332">
    <property type="entry name" value="Acetolac_decarb"/>
    <property type="match status" value="1"/>
</dbReference>
<name>A0A6M9PP41_9BURK</name>
<comment type="catalytic activity">
    <reaction evidence="1 9">
        <text>(2S)-2-acetolactate + H(+) = (R)-acetoin + CO2</text>
        <dbReference type="Rhea" id="RHEA:21580"/>
        <dbReference type="ChEBI" id="CHEBI:15378"/>
        <dbReference type="ChEBI" id="CHEBI:15686"/>
        <dbReference type="ChEBI" id="CHEBI:16526"/>
        <dbReference type="ChEBI" id="CHEBI:58476"/>
        <dbReference type="EC" id="4.1.1.5"/>
    </reaction>
</comment>
<dbReference type="GO" id="GO:0045151">
    <property type="term" value="P:acetoin biosynthetic process"/>
    <property type="evidence" value="ECO:0007669"/>
    <property type="project" value="UniProtKB-UniRule"/>
</dbReference>
<evidence type="ECO:0000256" key="5">
    <source>
        <dbReference type="ARBA" id="ARBA00020164"/>
    </source>
</evidence>
<accession>A0A6M9PP41</accession>
<dbReference type="EC" id="4.1.1.5" evidence="4 9"/>
<proteinExistence type="inferred from homology"/>
<keyword evidence="8 9" id="KW-0456">Lyase</keyword>
<keyword evidence="11" id="KW-1185">Reference proteome</keyword>
<evidence type="ECO:0000256" key="9">
    <source>
        <dbReference type="PIRNR" id="PIRNR001332"/>
    </source>
</evidence>
<evidence type="ECO:0000256" key="4">
    <source>
        <dbReference type="ARBA" id="ARBA00013204"/>
    </source>
</evidence>
<evidence type="ECO:0000256" key="7">
    <source>
        <dbReference type="ARBA" id="ARBA00023061"/>
    </source>
</evidence>
<organism evidence="10 11">
    <name type="scientific">Polynucleobacter antarcticus</name>
    <dbReference type="NCBI Taxonomy" id="1743162"/>
    <lineage>
        <taxon>Bacteria</taxon>
        <taxon>Pseudomonadati</taxon>
        <taxon>Pseudomonadota</taxon>
        <taxon>Betaproteobacteria</taxon>
        <taxon>Burkholderiales</taxon>
        <taxon>Burkholderiaceae</taxon>
        <taxon>Polynucleobacter</taxon>
    </lineage>
</organism>